<sequence>MTKLTAEISDIRTSCRSPDQVMRLSRMGSAHPTRLSFLRVLLRRMQQENWTFDRPVWEIDGSGVGRAVYCARGPHRTYSLVAFAHDLPDHMRSDRVIATAWDATFALFDGVPTTDDLDRLQANVPLQEAGRIGPSELSLSRANRSVRLFAHVVDSLAEGRQPDRAEVEAVGYLMRTTAVYGSGKFGAADRDRIADRPEMAAPFQAEMLSVWLTREFTVDIVEHLATAKGGAKAVRLDPEIKRGLGVGNSTGLGMAPFLVRHPVLLNNWMAAREEALARVRALPSATPSQTAALRDALDAARDNAKLWRSDHPIQVTKLADLRRDLDRITARLQSWPGGEDHPWDALWRWGDALSLEGQEALISLLLEPHGDLIDDLARSMSADEADWFRIDGSMEVGALCALLERDYAWALETDFADPENQARFWYVSEEKLEPRFGDRFADEGAEREQPLCIARLASELHVALAAWRDQKMVAEFLLEHPEHRYMVRRAQVLHANPYAEVRDNLIAADTLPIDLMRCKLAFFGASRFDPRSDKWVRISLFQGEPYPSEMNPEGPC</sequence>
<accession>A0ABY2WUF3</accession>
<keyword evidence="2" id="KW-1185">Reference proteome</keyword>
<evidence type="ECO:0000313" key="1">
    <source>
        <dbReference type="EMBL" id="TMV05637.1"/>
    </source>
</evidence>
<gene>
    <name evidence="1" type="ORF">FGK63_16470</name>
</gene>
<organism evidence="1 2">
    <name type="scientific">Ruegeria sediminis</name>
    <dbReference type="NCBI Taxonomy" id="2583820"/>
    <lineage>
        <taxon>Bacteria</taxon>
        <taxon>Pseudomonadati</taxon>
        <taxon>Pseudomonadota</taxon>
        <taxon>Alphaproteobacteria</taxon>
        <taxon>Rhodobacterales</taxon>
        <taxon>Roseobacteraceae</taxon>
        <taxon>Ruegeria</taxon>
    </lineage>
</organism>
<protein>
    <submittedName>
        <fullName evidence="1">Uncharacterized protein</fullName>
    </submittedName>
</protein>
<comment type="caution">
    <text evidence="1">The sequence shown here is derived from an EMBL/GenBank/DDBJ whole genome shotgun (WGS) entry which is preliminary data.</text>
</comment>
<proteinExistence type="predicted"/>
<dbReference type="Proteomes" id="UP001193035">
    <property type="component" value="Unassembled WGS sequence"/>
</dbReference>
<reference evidence="1 2" key="1">
    <citation type="submission" date="2019-05" db="EMBL/GenBank/DDBJ databases">
        <title>Ruegeria sp. nov., isolated from tidal flat.</title>
        <authorList>
            <person name="Kim W."/>
        </authorList>
    </citation>
    <scope>NUCLEOTIDE SEQUENCE [LARGE SCALE GENOMIC DNA]</scope>
    <source>
        <strain evidence="1 2">CAU 1488</strain>
    </source>
</reference>
<evidence type="ECO:0000313" key="2">
    <source>
        <dbReference type="Proteomes" id="UP001193035"/>
    </source>
</evidence>
<dbReference type="RefSeq" id="WP_138844261.1">
    <property type="nucleotide sequence ID" value="NZ_VCPD01000006.1"/>
</dbReference>
<name>A0ABY2WUF3_9RHOB</name>
<dbReference type="EMBL" id="VCPD01000006">
    <property type="protein sequence ID" value="TMV05637.1"/>
    <property type="molecule type" value="Genomic_DNA"/>
</dbReference>